<dbReference type="PANTHER" id="PTHR31662:SF33">
    <property type="entry name" value="DNA-BINDING STOREKEEPER PROTEIN TRANSCRIPTIONAL REGULATOR-LIKE PROTEIN"/>
    <property type="match status" value="1"/>
</dbReference>
<accession>A0A835RVX1</accession>
<comment type="caution">
    <text evidence="4">The sequence shown here is derived from an EMBL/GenBank/DDBJ whole genome shotgun (WGS) entry which is preliminary data.</text>
</comment>
<proteinExistence type="inferred from homology"/>
<evidence type="ECO:0000313" key="4">
    <source>
        <dbReference type="EMBL" id="KAG0497758.1"/>
    </source>
</evidence>
<dbReference type="Proteomes" id="UP000636800">
    <property type="component" value="Chromosome 1"/>
</dbReference>
<feature type="domain" description="Glabrous enhancer-binding protein-like DBD" evidence="3">
    <location>
        <begin position="250"/>
        <end position="340"/>
    </location>
</feature>
<evidence type="ECO:0000259" key="3">
    <source>
        <dbReference type="Pfam" id="PF04504"/>
    </source>
</evidence>
<feature type="compositionally biased region" description="Low complexity" evidence="2">
    <location>
        <begin position="132"/>
        <end position="149"/>
    </location>
</feature>
<organism evidence="4 5">
    <name type="scientific">Vanilla planifolia</name>
    <name type="common">Vanilla</name>
    <dbReference type="NCBI Taxonomy" id="51239"/>
    <lineage>
        <taxon>Eukaryota</taxon>
        <taxon>Viridiplantae</taxon>
        <taxon>Streptophyta</taxon>
        <taxon>Embryophyta</taxon>
        <taxon>Tracheophyta</taxon>
        <taxon>Spermatophyta</taxon>
        <taxon>Magnoliopsida</taxon>
        <taxon>Liliopsida</taxon>
        <taxon>Asparagales</taxon>
        <taxon>Orchidaceae</taxon>
        <taxon>Vanilloideae</taxon>
        <taxon>Vanilleae</taxon>
        <taxon>Vanilla</taxon>
    </lineage>
</organism>
<feature type="compositionally biased region" description="Low complexity" evidence="2">
    <location>
        <begin position="31"/>
        <end position="46"/>
    </location>
</feature>
<protein>
    <recommendedName>
        <fullName evidence="3">Glabrous enhancer-binding protein-like DBD domain-containing protein</fullName>
    </recommendedName>
</protein>
<dbReference type="OrthoDB" id="288590at2759"/>
<sequence length="472" mass="50751">MAKKLKEKLPSPPPPSSSSASSSSEEEESPRPAASALKKPPSSSTVPVPPKGSVPSSNSRKGKESGHDSDGSGKLSHDEDSSDDSRAVPAKSNPSIPARDSRKSIGTEASKPAAASESGSESSEDSEEDNSSSESDQPPRAPSLAAASAGTKRTAPSVAAEEDDGDDSDYSSDSNRAVSIRSSSRNAANPLLKPLNSKPMDSHVQPVERSSIFTKISAPSTASMPLTKSNIVDAGALAGGDEEKIVFVDKMFSRNDELALLQGVLDYKEAHHIVPSSTAQVASFLKNFNAPMTIANSVQRIYLKLGVMKKKYLKHAAMENPKFSYVHGYTVFELSKKIWGSGGENDAVLKNKMGPNKTKHSIMKVKEKGNAIEEPMLLDNKLKPEKMEDKNKQKAKKNQFPVVFTSLHRLLDVEHAKNALLLPLSHIPDENANTFEAKCKKLDITEFRLQVKKQKLLDGALKLIQAGLTEGE</sequence>
<dbReference type="EMBL" id="JADCNL010000001">
    <property type="protein sequence ID" value="KAG0497758.1"/>
    <property type="molecule type" value="Genomic_DNA"/>
</dbReference>
<dbReference type="InterPro" id="IPR053932">
    <property type="entry name" value="GeBP-like_DBD"/>
</dbReference>
<feature type="region of interest" description="Disordered" evidence="2">
    <location>
        <begin position="1"/>
        <end position="204"/>
    </location>
</feature>
<evidence type="ECO:0000256" key="1">
    <source>
        <dbReference type="ARBA" id="ARBA00010820"/>
    </source>
</evidence>
<keyword evidence="5" id="KW-1185">Reference proteome</keyword>
<dbReference type="GO" id="GO:0005634">
    <property type="term" value="C:nucleus"/>
    <property type="evidence" value="ECO:0007669"/>
    <property type="project" value="TreeGrafter"/>
</dbReference>
<comment type="similarity">
    <text evidence="1">Belongs to the GeBP family.</text>
</comment>
<dbReference type="GO" id="GO:0006355">
    <property type="term" value="P:regulation of DNA-templated transcription"/>
    <property type="evidence" value="ECO:0007669"/>
    <property type="project" value="InterPro"/>
</dbReference>
<feature type="compositionally biased region" description="Polar residues" evidence="2">
    <location>
        <begin position="175"/>
        <end position="187"/>
    </location>
</feature>
<feature type="compositionally biased region" description="Basic and acidic residues" evidence="2">
    <location>
        <begin position="61"/>
        <end position="86"/>
    </location>
</feature>
<dbReference type="InterPro" id="IPR007592">
    <property type="entry name" value="GEBP"/>
</dbReference>
<gene>
    <name evidence="4" type="ORF">HPP92_002449</name>
</gene>
<name>A0A835RVX1_VANPL</name>
<feature type="compositionally biased region" description="Acidic residues" evidence="2">
    <location>
        <begin position="122"/>
        <end position="131"/>
    </location>
</feature>
<dbReference type="PANTHER" id="PTHR31662">
    <property type="entry name" value="BNAANNG10740D PROTEIN-RELATED"/>
    <property type="match status" value="1"/>
</dbReference>
<evidence type="ECO:0000313" key="5">
    <source>
        <dbReference type="Proteomes" id="UP000636800"/>
    </source>
</evidence>
<feature type="compositionally biased region" description="Low complexity" evidence="2">
    <location>
        <begin position="108"/>
        <end position="121"/>
    </location>
</feature>
<feature type="compositionally biased region" description="Acidic residues" evidence="2">
    <location>
        <begin position="160"/>
        <end position="170"/>
    </location>
</feature>
<evidence type="ECO:0000256" key="2">
    <source>
        <dbReference type="SAM" id="MobiDB-lite"/>
    </source>
</evidence>
<dbReference type="Pfam" id="PF04504">
    <property type="entry name" value="GeBP-like_DBD"/>
    <property type="match status" value="1"/>
</dbReference>
<reference evidence="4 5" key="1">
    <citation type="journal article" date="2020" name="Nat. Food">
        <title>A phased Vanilla planifolia genome enables genetic improvement of flavour and production.</title>
        <authorList>
            <person name="Hasing T."/>
            <person name="Tang H."/>
            <person name="Brym M."/>
            <person name="Khazi F."/>
            <person name="Huang T."/>
            <person name="Chambers A.H."/>
        </authorList>
    </citation>
    <scope>NUCLEOTIDE SEQUENCE [LARGE SCALE GENOMIC DNA]</scope>
    <source>
        <tissue evidence="4">Leaf</tissue>
    </source>
</reference>
<dbReference type="AlphaFoldDB" id="A0A835RVX1"/>